<dbReference type="InterPro" id="IPR000244">
    <property type="entry name" value="Ribosomal_bL9"/>
</dbReference>
<dbReference type="InterPro" id="IPR020069">
    <property type="entry name" value="Ribosomal_bL9_C"/>
</dbReference>
<dbReference type="Gene3D" id="3.10.430.100">
    <property type="entry name" value="Ribosomal protein L9, C-terminal domain"/>
    <property type="match status" value="1"/>
</dbReference>
<organism evidence="10 11">
    <name type="scientific">Candidatus Ruthenibacterium avium</name>
    <dbReference type="NCBI Taxonomy" id="2838751"/>
    <lineage>
        <taxon>Bacteria</taxon>
        <taxon>Bacillati</taxon>
        <taxon>Bacillota</taxon>
        <taxon>Clostridia</taxon>
        <taxon>Eubacteriales</taxon>
        <taxon>Oscillospiraceae</taxon>
        <taxon>Ruthenibacterium</taxon>
    </lineage>
</organism>
<evidence type="ECO:0000256" key="7">
    <source>
        <dbReference type="HAMAP-Rule" id="MF_00503"/>
    </source>
</evidence>
<name>A0A9D2M4B3_9FIRM</name>
<dbReference type="InterPro" id="IPR020070">
    <property type="entry name" value="Ribosomal_bL9_N"/>
</dbReference>
<evidence type="ECO:0000256" key="5">
    <source>
        <dbReference type="ARBA" id="ARBA00023274"/>
    </source>
</evidence>
<dbReference type="PANTHER" id="PTHR21368">
    <property type="entry name" value="50S RIBOSOMAL PROTEIN L9"/>
    <property type="match status" value="1"/>
</dbReference>
<dbReference type="AlphaFoldDB" id="A0A9D2M4B3"/>
<dbReference type="EMBL" id="DWYA01000083">
    <property type="protein sequence ID" value="HJB40584.1"/>
    <property type="molecule type" value="Genomic_DNA"/>
</dbReference>
<keyword evidence="2 7" id="KW-0699">rRNA-binding</keyword>
<dbReference type="Proteomes" id="UP000824209">
    <property type="component" value="Unassembled WGS sequence"/>
</dbReference>
<reference evidence="10" key="1">
    <citation type="journal article" date="2021" name="PeerJ">
        <title>Extensive microbial diversity within the chicken gut microbiome revealed by metagenomics and culture.</title>
        <authorList>
            <person name="Gilroy R."/>
            <person name="Ravi A."/>
            <person name="Getino M."/>
            <person name="Pursley I."/>
            <person name="Horton D.L."/>
            <person name="Alikhan N.F."/>
            <person name="Baker D."/>
            <person name="Gharbi K."/>
            <person name="Hall N."/>
            <person name="Watson M."/>
            <person name="Adriaenssens E.M."/>
            <person name="Foster-Nyarko E."/>
            <person name="Jarju S."/>
            <person name="Secka A."/>
            <person name="Antonio M."/>
            <person name="Oren A."/>
            <person name="Chaudhuri R.R."/>
            <person name="La Ragione R."/>
            <person name="Hildebrand F."/>
            <person name="Pallen M.J."/>
        </authorList>
    </citation>
    <scope>NUCLEOTIDE SEQUENCE</scope>
    <source>
        <strain evidence="10">ChiBcec8-14828</strain>
    </source>
</reference>
<feature type="domain" description="Large ribosomal subunit protein bL9 C-terminal" evidence="9">
    <location>
        <begin position="63"/>
        <end position="147"/>
    </location>
</feature>
<evidence type="ECO:0000313" key="10">
    <source>
        <dbReference type="EMBL" id="HJB40584.1"/>
    </source>
</evidence>
<proteinExistence type="inferred from homology"/>
<dbReference type="NCBIfam" id="TIGR00158">
    <property type="entry name" value="L9"/>
    <property type="match status" value="1"/>
</dbReference>
<evidence type="ECO:0000256" key="1">
    <source>
        <dbReference type="ARBA" id="ARBA00010605"/>
    </source>
</evidence>
<dbReference type="InterPro" id="IPR036935">
    <property type="entry name" value="Ribosomal_bL9_N_sf"/>
</dbReference>
<feature type="domain" description="Ribosomal protein L9" evidence="8">
    <location>
        <begin position="1"/>
        <end position="46"/>
    </location>
</feature>
<keyword evidence="4 7" id="KW-0689">Ribosomal protein</keyword>
<reference evidence="10" key="2">
    <citation type="submission" date="2021-04" db="EMBL/GenBank/DDBJ databases">
        <authorList>
            <person name="Gilroy R."/>
        </authorList>
    </citation>
    <scope>NUCLEOTIDE SEQUENCE</scope>
    <source>
        <strain evidence="10">ChiBcec8-14828</strain>
    </source>
</reference>
<evidence type="ECO:0000256" key="4">
    <source>
        <dbReference type="ARBA" id="ARBA00022980"/>
    </source>
</evidence>
<evidence type="ECO:0000259" key="8">
    <source>
        <dbReference type="Pfam" id="PF01281"/>
    </source>
</evidence>
<protein>
    <recommendedName>
        <fullName evidence="6 7">Large ribosomal subunit protein bL9</fullName>
    </recommendedName>
</protein>
<dbReference type="InterPro" id="IPR009027">
    <property type="entry name" value="Ribosomal_bL9/RNase_H1_N"/>
</dbReference>
<evidence type="ECO:0000256" key="2">
    <source>
        <dbReference type="ARBA" id="ARBA00022730"/>
    </source>
</evidence>
<dbReference type="GO" id="GO:0005840">
    <property type="term" value="C:ribosome"/>
    <property type="evidence" value="ECO:0007669"/>
    <property type="project" value="UniProtKB-KW"/>
</dbReference>
<dbReference type="SUPFAM" id="SSF55658">
    <property type="entry name" value="L9 N-domain-like"/>
    <property type="match status" value="1"/>
</dbReference>
<dbReference type="Pfam" id="PF03948">
    <property type="entry name" value="Ribosomal_L9_C"/>
    <property type="match status" value="1"/>
</dbReference>
<comment type="function">
    <text evidence="7">Binds to the 23S rRNA.</text>
</comment>
<evidence type="ECO:0000256" key="3">
    <source>
        <dbReference type="ARBA" id="ARBA00022884"/>
    </source>
</evidence>
<dbReference type="InterPro" id="IPR020594">
    <property type="entry name" value="Ribosomal_bL9_bac/chp"/>
</dbReference>
<dbReference type="GO" id="GO:0019843">
    <property type="term" value="F:rRNA binding"/>
    <property type="evidence" value="ECO:0007669"/>
    <property type="project" value="UniProtKB-UniRule"/>
</dbReference>
<dbReference type="HAMAP" id="MF_00503">
    <property type="entry name" value="Ribosomal_bL9"/>
    <property type="match status" value="1"/>
</dbReference>
<comment type="caution">
    <text evidence="10">The sequence shown here is derived from an EMBL/GenBank/DDBJ whole genome shotgun (WGS) entry which is preliminary data.</text>
</comment>
<sequence>MKVVLKQDVKSIGKKDGMYEVSDGYARNFLFPRKLAVPADAAAVNEVKTKAAAQEHHKAEELAQAKAVAARLEGKTVSIQAKAGQGGRLFGSVTAKDIAQAVSKNLGEQVDKRKIVLDSDIKTFGTFEIEVKIYPQVTAKIKVSVVE</sequence>
<dbReference type="SUPFAM" id="SSF55653">
    <property type="entry name" value="Ribosomal protein L9 C-domain"/>
    <property type="match status" value="1"/>
</dbReference>
<dbReference type="GO" id="GO:0003735">
    <property type="term" value="F:structural constituent of ribosome"/>
    <property type="evidence" value="ECO:0007669"/>
    <property type="project" value="InterPro"/>
</dbReference>
<keyword evidence="5 7" id="KW-0687">Ribonucleoprotein</keyword>
<gene>
    <name evidence="7 10" type="primary">rplI</name>
    <name evidence="10" type="ORF">H9943_09345</name>
</gene>
<evidence type="ECO:0000256" key="6">
    <source>
        <dbReference type="ARBA" id="ARBA00035292"/>
    </source>
</evidence>
<dbReference type="Gene3D" id="3.40.5.10">
    <property type="entry name" value="Ribosomal protein L9, N-terminal domain"/>
    <property type="match status" value="1"/>
</dbReference>
<keyword evidence="3 7" id="KW-0694">RNA-binding</keyword>
<dbReference type="GO" id="GO:1990904">
    <property type="term" value="C:ribonucleoprotein complex"/>
    <property type="evidence" value="ECO:0007669"/>
    <property type="project" value="UniProtKB-KW"/>
</dbReference>
<accession>A0A9D2M4B3</accession>
<dbReference type="Pfam" id="PF01281">
    <property type="entry name" value="Ribosomal_L9_N"/>
    <property type="match status" value="1"/>
</dbReference>
<dbReference type="GO" id="GO:0006412">
    <property type="term" value="P:translation"/>
    <property type="evidence" value="ECO:0007669"/>
    <property type="project" value="UniProtKB-UniRule"/>
</dbReference>
<evidence type="ECO:0000313" key="11">
    <source>
        <dbReference type="Proteomes" id="UP000824209"/>
    </source>
</evidence>
<evidence type="ECO:0000259" key="9">
    <source>
        <dbReference type="Pfam" id="PF03948"/>
    </source>
</evidence>
<comment type="similarity">
    <text evidence="1 7">Belongs to the bacterial ribosomal protein bL9 family.</text>
</comment>
<dbReference type="InterPro" id="IPR036791">
    <property type="entry name" value="Ribosomal_bL9_C_sf"/>
</dbReference>